<reference evidence="1 2" key="1">
    <citation type="submission" date="2014-04" db="EMBL/GenBank/DDBJ databases">
        <title>Evolutionary Origins and Diversification of the Mycorrhizal Mutualists.</title>
        <authorList>
            <consortium name="DOE Joint Genome Institute"/>
            <consortium name="Mycorrhizal Genomics Consortium"/>
            <person name="Kohler A."/>
            <person name="Kuo A."/>
            <person name="Nagy L.G."/>
            <person name="Floudas D."/>
            <person name="Copeland A."/>
            <person name="Barry K.W."/>
            <person name="Cichocki N."/>
            <person name="Veneault-Fourrey C."/>
            <person name="LaButti K."/>
            <person name="Lindquist E.A."/>
            <person name="Lipzen A."/>
            <person name="Lundell T."/>
            <person name="Morin E."/>
            <person name="Murat C."/>
            <person name="Riley R."/>
            <person name="Ohm R."/>
            <person name="Sun H."/>
            <person name="Tunlid A."/>
            <person name="Henrissat B."/>
            <person name="Grigoriev I.V."/>
            <person name="Hibbett D.S."/>
            <person name="Martin F."/>
        </authorList>
    </citation>
    <scope>NUCLEOTIDE SEQUENCE [LARGE SCALE GENOMIC DNA]</scope>
    <source>
        <strain evidence="1 2">FD-317 M1</strain>
    </source>
</reference>
<proteinExistence type="predicted"/>
<dbReference type="EMBL" id="KN834785">
    <property type="protein sequence ID" value="KIK58483.1"/>
    <property type="molecule type" value="Genomic_DNA"/>
</dbReference>
<protein>
    <submittedName>
        <fullName evidence="1">Uncharacterized protein</fullName>
    </submittedName>
</protein>
<accession>A0A0D0CS57</accession>
<dbReference type="OrthoDB" id="3262237at2759"/>
<name>A0A0D0CS57_9AGAR</name>
<gene>
    <name evidence="1" type="ORF">GYMLUDRAFT_171005</name>
</gene>
<evidence type="ECO:0000313" key="2">
    <source>
        <dbReference type="Proteomes" id="UP000053593"/>
    </source>
</evidence>
<dbReference type="AlphaFoldDB" id="A0A0D0CS57"/>
<feature type="non-terminal residue" evidence="1">
    <location>
        <position position="95"/>
    </location>
</feature>
<dbReference type="Proteomes" id="UP000053593">
    <property type="component" value="Unassembled WGS sequence"/>
</dbReference>
<evidence type="ECO:0000313" key="1">
    <source>
        <dbReference type="EMBL" id="KIK58483.1"/>
    </source>
</evidence>
<organism evidence="1 2">
    <name type="scientific">Collybiopsis luxurians FD-317 M1</name>
    <dbReference type="NCBI Taxonomy" id="944289"/>
    <lineage>
        <taxon>Eukaryota</taxon>
        <taxon>Fungi</taxon>
        <taxon>Dikarya</taxon>
        <taxon>Basidiomycota</taxon>
        <taxon>Agaricomycotina</taxon>
        <taxon>Agaricomycetes</taxon>
        <taxon>Agaricomycetidae</taxon>
        <taxon>Agaricales</taxon>
        <taxon>Marasmiineae</taxon>
        <taxon>Omphalotaceae</taxon>
        <taxon>Collybiopsis</taxon>
        <taxon>Collybiopsis luxurians</taxon>
    </lineage>
</organism>
<keyword evidence="2" id="KW-1185">Reference proteome</keyword>
<dbReference type="HOGENOM" id="CLU_097628_2_0_1"/>
<sequence>MDSRVYENLQGQIAGWCLSTRKFCMANGSLVEGCAHWEGRVMVEGVEVKGSFEVFDSRGSWQFLFGKPLLEQFCAIHDYRADTLQVEDDRRRTRL</sequence>